<dbReference type="AlphaFoldDB" id="A0A7R9HAK6"/>
<name>A0A7R9HAK6_TIMCR</name>
<evidence type="ECO:0000313" key="2">
    <source>
        <dbReference type="EMBL" id="CAD7414182.1"/>
    </source>
</evidence>
<feature type="compositionally biased region" description="Basic and acidic residues" evidence="1">
    <location>
        <begin position="1"/>
        <end position="11"/>
    </location>
</feature>
<feature type="region of interest" description="Disordered" evidence="1">
    <location>
        <begin position="1"/>
        <end position="25"/>
    </location>
</feature>
<protein>
    <submittedName>
        <fullName evidence="2">Uncharacterized protein</fullName>
    </submittedName>
</protein>
<gene>
    <name evidence="2" type="ORF">TCEB3V08_LOCUS12009</name>
</gene>
<dbReference type="EMBL" id="OC324412">
    <property type="protein sequence ID" value="CAD7414182.1"/>
    <property type="molecule type" value="Genomic_DNA"/>
</dbReference>
<organism evidence="2">
    <name type="scientific">Timema cristinae</name>
    <name type="common">Walking stick</name>
    <dbReference type="NCBI Taxonomy" id="61476"/>
    <lineage>
        <taxon>Eukaryota</taxon>
        <taxon>Metazoa</taxon>
        <taxon>Ecdysozoa</taxon>
        <taxon>Arthropoda</taxon>
        <taxon>Hexapoda</taxon>
        <taxon>Insecta</taxon>
        <taxon>Pterygota</taxon>
        <taxon>Neoptera</taxon>
        <taxon>Polyneoptera</taxon>
        <taxon>Phasmatodea</taxon>
        <taxon>Timematodea</taxon>
        <taxon>Timematoidea</taxon>
        <taxon>Timematidae</taxon>
        <taxon>Timema</taxon>
    </lineage>
</organism>
<reference evidence="2" key="1">
    <citation type="submission" date="2020-11" db="EMBL/GenBank/DDBJ databases">
        <authorList>
            <person name="Tran Van P."/>
        </authorList>
    </citation>
    <scope>NUCLEOTIDE SEQUENCE</scope>
</reference>
<accession>A0A7R9HAK6</accession>
<evidence type="ECO:0000256" key="1">
    <source>
        <dbReference type="SAM" id="MobiDB-lite"/>
    </source>
</evidence>
<feature type="region of interest" description="Disordered" evidence="1">
    <location>
        <begin position="118"/>
        <end position="139"/>
    </location>
</feature>
<sequence length="197" mass="21073">MNPHLHAERVGNPEGKPPLKHTQPTVNHDLPVIGSLVHRKISALDHVVTEAGFCEEPSEKNSILNPYGPLIEPESGTTLLKEKPECESSSSQSSVPVAQSDSLDMSCEVSNTFGLVTNKSQQSGELPTSTSIEPTGGPSTSFSLCDATATCDPTEKTTLSSPERDSNLALSALGSKVQHKTNTLDYYFTKADPQIIQ</sequence>
<proteinExistence type="predicted"/>